<gene>
    <name evidence="2" type="ORF">CC80DRAFT_522630</name>
</gene>
<keyword evidence="2" id="KW-0418">Kinase</keyword>
<dbReference type="SUPFAM" id="SSF55811">
    <property type="entry name" value="Nudix"/>
    <property type="match status" value="1"/>
</dbReference>
<dbReference type="CDD" id="cd03676">
    <property type="entry name" value="NUDIX_Tnr3_like"/>
    <property type="match status" value="1"/>
</dbReference>
<sequence length="304" mass="34158">MKTYLELCEDCDRLPEYPAGCYEFLVEGYPGAFGHLIEPTVESFTWNEHWTVDHEKKTVKLLGDSFKSRTDDLQDTLTSARSNCTFKVLKRWTNERFPIYGPGRELIADIERSAAGLFGIATYGVQLIMYREDEGNISIWVARRAANKALYPNKLGVTVGGSISTGESPFGFLVRESQEEASLPSKLIHESAKSVGILTYVIASDSKSARGSEPGLIRAEVQYIYDMKVVPDVTPTLFDQEVSEMRLYSIDEIKTALDDGEFTPANACLILDFFIRDGLVTYENEVNYVQILTRLRRPLGIYAA</sequence>
<name>A0A6A5UAW2_9PLEO</name>
<dbReference type="InterPro" id="IPR000086">
    <property type="entry name" value="NUDIX_hydrolase_dom"/>
</dbReference>
<feature type="domain" description="Nudix hydrolase" evidence="1">
    <location>
        <begin position="120"/>
        <end position="270"/>
    </location>
</feature>
<evidence type="ECO:0000313" key="3">
    <source>
        <dbReference type="Proteomes" id="UP000800035"/>
    </source>
</evidence>
<dbReference type="InterPro" id="IPR015797">
    <property type="entry name" value="NUDIX_hydrolase-like_dom_sf"/>
</dbReference>
<evidence type="ECO:0000259" key="1">
    <source>
        <dbReference type="PROSITE" id="PS51462"/>
    </source>
</evidence>
<evidence type="ECO:0000313" key="2">
    <source>
        <dbReference type="EMBL" id="KAF1962041.1"/>
    </source>
</evidence>
<reference evidence="2" key="1">
    <citation type="journal article" date="2020" name="Stud. Mycol.">
        <title>101 Dothideomycetes genomes: a test case for predicting lifestyles and emergence of pathogens.</title>
        <authorList>
            <person name="Haridas S."/>
            <person name="Albert R."/>
            <person name="Binder M."/>
            <person name="Bloem J."/>
            <person name="Labutti K."/>
            <person name="Salamov A."/>
            <person name="Andreopoulos B."/>
            <person name="Baker S."/>
            <person name="Barry K."/>
            <person name="Bills G."/>
            <person name="Bluhm B."/>
            <person name="Cannon C."/>
            <person name="Castanera R."/>
            <person name="Culley D."/>
            <person name="Daum C."/>
            <person name="Ezra D."/>
            <person name="Gonzalez J."/>
            <person name="Henrissat B."/>
            <person name="Kuo A."/>
            <person name="Liang C."/>
            <person name="Lipzen A."/>
            <person name="Lutzoni F."/>
            <person name="Magnuson J."/>
            <person name="Mondo S."/>
            <person name="Nolan M."/>
            <person name="Ohm R."/>
            <person name="Pangilinan J."/>
            <person name="Park H.-J."/>
            <person name="Ramirez L."/>
            <person name="Alfaro M."/>
            <person name="Sun H."/>
            <person name="Tritt A."/>
            <person name="Yoshinaga Y."/>
            <person name="Zwiers L.-H."/>
            <person name="Turgeon B."/>
            <person name="Goodwin S."/>
            <person name="Spatafora J."/>
            <person name="Crous P."/>
            <person name="Grigoriev I."/>
        </authorList>
    </citation>
    <scope>NUCLEOTIDE SEQUENCE</scope>
    <source>
        <strain evidence="2">CBS 675.92</strain>
    </source>
</reference>
<accession>A0A6A5UAW2</accession>
<keyword evidence="2" id="KW-0808">Transferase</keyword>
<dbReference type="Proteomes" id="UP000800035">
    <property type="component" value="Unassembled WGS sequence"/>
</dbReference>
<dbReference type="Pfam" id="PF15916">
    <property type="entry name" value="DUF4743"/>
    <property type="match status" value="1"/>
</dbReference>
<dbReference type="Pfam" id="PF00293">
    <property type="entry name" value="NUDIX"/>
    <property type="match status" value="1"/>
</dbReference>
<dbReference type="InterPro" id="IPR031804">
    <property type="entry name" value="DUF4743"/>
</dbReference>
<dbReference type="AlphaFoldDB" id="A0A6A5UAW2"/>
<organism evidence="2 3">
    <name type="scientific">Byssothecium circinans</name>
    <dbReference type="NCBI Taxonomy" id="147558"/>
    <lineage>
        <taxon>Eukaryota</taxon>
        <taxon>Fungi</taxon>
        <taxon>Dikarya</taxon>
        <taxon>Ascomycota</taxon>
        <taxon>Pezizomycotina</taxon>
        <taxon>Dothideomycetes</taxon>
        <taxon>Pleosporomycetidae</taxon>
        <taxon>Pleosporales</taxon>
        <taxon>Massarineae</taxon>
        <taxon>Massarinaceae</taxon>
        <taxon>Byssothecium</taxon>
    </lineage>
</organism>
<protein>
    <submittedName>
        <fullName evidence="2">Thiamine pyrophosphokinase</fullName>
    </submittedName>
</protein>
<dbReference type="PROSITE" id="PS51462">
    <property type="entry name" value="NUDIX"/>
    <property type="match status" value="1"/>
</dbReference>
<keyword evidence="3" id="KW-1185">Reference proteome</keyword>
<dbReference type="OrthoDB" id="10261522at2759"/>
<proteinExistence type="predicted"/>
<dbReference type="GO" id="GO:0016301">
    <property type="term" value="F:kinase activity"/>
    <property type="evidence" value="ECO:0007669"/>
    <property type="project" value="UniProtKB-KW"/>
</dbReference>
<dbReference type="EMBL" id="ML976980">
    <property type="protein sequence ID" value="KAF1962041.1"/>
    <property type="molecule type" value="Genomic_DNA"/>
</dbReference>
<dbReference type="Gene3D" id="3.90.79.10">
    <property type="entry name" value="Nucleoside Triphosphate Pyrophosphohydrolase"/>
    <property type="match status" value="1"/>
</dbReference>